<name>A0ABQ9VUK4_SAGOE</name>
<proteinExistence type="predicted"/>
<keyword evidence="2" id="KW-1185">Reference proteome</keyword>
<sequence length="113" mass="12065">MAEPRGPTPAGADRAEHRAMGFMLSMEGWVLMATLDGNVTIPVLLSPANGHGQVQPWEDFRAPDVHSRIWAQGSTPLEDPPRQQLAPLARFAAASTVWPAVCRAVVSGPSGQL</sequence>
<comment type="caution">
    <text evidence="1">The sequence shown here is derived from an EMBL/GenBank/DDBJ whole genome shotgun (WGS) entry which is preliminary data.</text>
</comment>
<dbReference type="EMBL" id="JASSZA010000005">
    <property type="protein sequence ID" value="KAK2112223.1"/>
    <property type="molecule type" value="Genomic_DNA"/>
</dbReference>
<gene>
    <name evidence="1" type="ORF">P7K49_011970</name>
</gene>
<organism evidence="1 2">
    <name type="scientific">Saguinus oedipus</name>
    <name type="common">Cotton-top tamarin</name>
    <name type="synonym">Oedipomidas oedipus</name>
    <dbReference type="NCBI Taxonomy" id="9490"/>
    <lineage>
        <taxon>Eukaryota</taxon>
        <taxon>Metazoa</taxon>
        <taxon>Chordata</taxon>
        <taxon>Craniata</taxon>
        <taxon>Vertebrata</taxon>
        <taxon>Euteleostomi</taxon>
        <taxon>Mammalia</taxon>
        <taxon>Eutheria</taxon>
        <taxon>Euarchontoglires</taxon>
        <taxon>Primates</taxon>
        <taxon>Haplorrhini</taxon>
        <taxon>Platyrrhini</taxon>
        <taxon>Cebidae</taxon>
        <taxon>Callitrichinae</taxon>
        <taxon>Saguinus</taxon>
    </lineage>
</organism>
<reference evidence="1 2" key="1">
    <citation type="submission" date="2023-05" db="EMBL/GenBank/DDBJ databases">
        <title>B98-5 Cell Line De Novo Hybrid Assembly: An Optical Mapping Approach.</title>
        <authorList>
            <person name="Kananen K."/>
            <person name="Auerbach J.A."/>
            <person name="Kautto E."/>
            <person name="Blachly J.S."/>
        </authorList>
    </citation>
    <scope>NUCLEOTIDE SEQUENCE [LARGE SCALE GENOMIC DNA]</scope>
    <source>
        <strain evidence="1">B95-8</strain>
        <tissue evidence="1">Cell line</tissue>
    </source>
</reference>
<protein>
    <submittedName>
        <fullName evidence="1">Uncharacterized protein</fullName>
    </submittedName>
</protein>
<dbReference type="Proteomes" id="UP001266305">
    <property type="component" value="Unassembled WGS sequence"/>
</dbReference>
<evidence type="ECO:0000313" key="2">
    <source>
        <dbReference type="Proteomes" id="UP001266305"/>
    </source>
</evidence>
<evidence type="ECO:0000313" key="1">
    <source>
        <dbReference type="EMBL" id="KAK2112223.1"/>
    </source>
</evidence>
<accession>A0ABQ9VUK4</accession>